<protein>
    <recommendedName>
        <fullName evidence="3">Death domain-containing protein</fullName>
    </recommendedName>
</protein>
<dbReference type="AlphaFoldDB" id="A0A3R7PEE5"/>
<comment type="caution">
    <text evidence="1">The sequence shown here is derived from an EMBL/GenBank/DDBJ whole genome shotgun (WGS) entry which is preliminary data.</text>
</comment>
<proteinExistence type="predicted"/>
<dbReference type="Proteomes" id="UP000283509">
    <property type="component" value="Unassembled WGS sequence"/>
</dbReference>
<keyword evidence="2" id="KW-1185">Reference proteome</keyword>
<evidence type="ECO:0008006" key="3">
    <source>
        <dbReference type="Google" id="ProtNLM"/>
    </source>
</evidence>
<name>A0A3R7PEE5_PENVA</name>
<gene>
    <name evidence="1" type="ORF">C7M84_023216</name>
</gene>
<dbReference type="EMBL" id="QCYY01000661">
    <property type="protein sequence ID" value="ROT83617.1"/>
    <property type="molecule type" value="Genomic_DNA"/>
</dbReference>
<dbReference type="OrthoDB" id="6344797at2759"/>
<reference evidence="1 2" key="1">
    <citation type="submission" date="2018-04" db="EMBL/GenBank/DDBJ databases">
        <authorList>
            <person name="Zhang X."/>
            <person name="Yuan J."/>
            <person name="Li F."/>
            <person name="Xiang J."/>
        </authorList>
    </citation>
    <scope>NUCLEOTIDE SEQUENCE [LARGE SCALE GENOMIC DNA]</scope>
    <source>
        <tissue evidence="1">Muscle</tissue>
    </source>
</reference>
<organism evidence="1 2">
    <name type="scientific">Penaeus vannamei</name>
    <name type="common">Whiteleg shrimp</name>
    <name type="synonym">Litopenaeus vannamei</name>
    <dbReference type="NCBI Taxonomy" id="6689"/>
    <lineage>
        <taxon>Eukaryota</taxon>
        <taxon>Metazoa</taxon>
        <taxon>Ecdysozoa</taxon>
        <taxon>Arthropoda</taxon>
        <taxon>Crustacea</taxon>
        <taxon>Multicrustacea</taxon>
        <taxon>Malacostraca</taxon>
        <taxon>Eumalacostraca</taxon>
        <taxon>Eucarida</taxon>
        <taxon>Decapoda</taxon>
        <taxon>Dendrobranchiata</taxon>
        <taxon>Penaeoidea</taxon>
        <taxon>Penaeidae</taxon>
        <taxon>Penaeus</taxon>
    </lineage>
</organism>
<evidence type="ECO:0000313" key="1">
    <source>
        <dbReference type="EMBL" id="ROT83617.1"/>
    </source>
</evidence>
<reference evidence="1 2" key="2">
    <citation type="submission" date="2019-01" db="EMBL/GenBank/DDBJ databases">
        <title>The decoding of complex shrimp genome reveals the adaptation for benthos swimmer, frequently molting mechanism and breeding impact on genome.</title>
        <authorList>
            <person name="Sun Y."/>
            <person name="Gao Y."/>
            <person name="Yu Y."/>
        </authorList>
    </citation>
    <scope>NUCLEOTIDE SEQUENCE [LARGE SCALE GENOMIC DNA]</scope>
    <source>
        <tissue evidence="1">Muscle</tissue>
    </source>
</reference>
<sequence length="270" mass="30549">MEFTNLKQEICATWLQLNSEQMAQIRITLLELSSSVSHEIPRMREITRCSDFASSLRLLEKWKLLTPLKVDVILLLTDQVGSHTEMVREKVHQYKKLSMPSHPPVPQGLDQRRSIASSNHVANSRLDQVYEYISENHNGRWADIGRSLGLSSLVSELQREPGLRQKDKVYQLLEEYNRNIDVDPVPVELFLLHLFLPPHCFSSSLFTAFPSPFSLIIFLILSPCCSSFSLLAAYPSYPFSLLLLPPHCLSFSLSSLFTASPPPPPTPSSS</sequence>
<accession>A0A3R7PEE5</accession>
<evidence type="ECO:0000313" key="2">
    <source>
        <dbReference type="Proteomes" id="UP000283509"/>
    </source>
</evidence>